<sequence>MIKQFLPLLALLVLALPLWGAGLPTYYISTTSQEVQLISSQEGKLLVVSTTETGQQTLSGFQLSVNEAGQGQVLYLAKDKKILLEKLIISPLPTFEPVTLYSGFEPITNQLLVTTEGAVYFQAGAFNYLMVKPTWSQGYSQPRMLSGNLKPQKIYRQDNLWFYVPIEATNESRAIFFPNPPPPIISSLKQSGFSLEASIILPYRADQRVTLQSDSLSTAEAVVTSLSQEAIIILTLPTKEGEYFFQARTDDGFTQSPLSAIKTWAVDKTPPKIILASTSREVSSLESFSLEVAVNEPGTLTVNGTTKEVVDKQAWLIKLRAGINLITIEAKDYSKNSAQISKEVIYSPLANNFVFQKPAKNYWVKPGATLLVQAKLLTPPLWLTDESEGSIYCNQQLLAEPAIFDLSTNEASALIKLPDNLPEGENTIRLLFHSQSGSLEGTTSFFIDKSSPKLASQTVFTNQTKSLSLNLTDAGSGVDPTALLFTLKGTTLESITTTETGTLTLNLKYPLSAGSYEANLVARDKSGNIGPATKLVVVVDQLPPKITLATYESEVYTDKLTLQGTLEELSLAALKVTVNNRFLTQSKPGQSFQQTIQLDPGKNLVSILATDQAGNTTEIKFSVTANFSAAGVLVNDCSNGPNPFSPANGETTYITYNLAATPVTIRAMIFDLNGVMVWQKQLAASSSGALSWNGFDHFGQLVDRGVYPYLMEFTSGSAREIKRGKIAVN</sequence>
<evidence type="ECO:0000313" key="2">
    <source>
        <dbReference type="Proteomes" id="UP000178951"/>
    </source>
</evidence>
<protein>
    <submittedName>
        <fullName evidence="1">Uncharacterized protein</fullName>
    </submittedName>
</protein>
<comment type="caution">
    <text evidence="1">The sequence shown here is derived from an EMBL/GenBank/DDBJ whole genome shotgun (WGS) entry which is preliminary data.</text>
</comment>
<dbReference type="InterPro" id="IPR013783">
    <property type="entry name" value="Ig-like_fold"/>
</dbReference>
<dbReference type="Pfam" id="PF09136">
    <property type="entry name" value="Glucodextran_B"/>
    <property type="match status" value="1"/>
</dbReference>
<dbReference type="Proteomes" id="UP000178951">
    <property type="component" value="Unassembled WGS sequence"/>
</dbReference>
<dbReference type="STRING" id="1802583.A2311_03995"/>
<reference evidence="1 2" key="1">
    <citation type="journal article" date="2016" name="Nat. Commun.">
        <title>Thousands of microbial genomes shed light on interconnected biogeochemical processes in an aquifer system.</title>
        <authorList>
            <person name="Anantharaman K."/>
            <person name="Brown C.T."/>
            <person name="Hug L.A."/>
            <person name="Sharon I."/>
            <person name="Castelle C.J."/>
            <person name="Probst A.J."/>
            <person name="Thomas B.C."/>
            <person name="Singh A."/>
            <person name="Wilkins M.J."/>
            <person name="Karaoz U."/>
            <person name="Brodie E.L."/>
            <person name="Williams K.H."/>
            <person name="Hubbard S.S."/>
            <person name="Banfield J.F."/>
        </authorList>
    </citation>
    <scope>NUCLEOTIDE SEQUENCE [LARGE SCALE GENOMIC DNA]</scope>
</reference>
<accession>A0A1F4TMX0</accession>
<dbReference type="Gene3D" id="2.60.40.4070">
    <property type="match status" value="1"/>
</dbReference>
<evidence type="ECO:0000313" key="1">
    <source>
        <dbReference type="EMBL" id="OGC34071.1"/>
    </source>
</evidence>
<dbReference type="EMBL" id="MEUF01000049">
    <property type="protein sequence ID" value="OGC34071.1"/>
    <property type="molecule type" value="Genomic_DNA"/>
</dbReference>
<dbReference type="AlphaFoldDB" id="A0A1F4TMX0"/>
<gene>
    <name evidence="1" type="ORF">A2311_03995</name>
</gene>
<dbReference type="Gene3D" id="2.60.40.10">
    <property type="entry name" value="Immunoglobulins"/>
    <property type="match status" value="2"/>
</dbReference>
<proteinExistence type="predicted"/>
<organism evidence="1 2">
    <name type="scientific">candidate division WOR-1 bacterium RIFOXYB2_FULL_48_7</name>
    <dbReference type="NCBI Taxonomy" id="1802583"/>
    <lineage>
        <taxon>Bacteria</taxon>
        <taxon>Bacillati</taxon>
        <taxon>Saganbacteria</taxon>
    </lineage>
</organism>
<name>A0A1F4TMX0_UNCSA</name>